<evidence type="ECO:0000313" key="3">
    <source>
        <dbReference type="Proteomes" id="UP000191408"/>
    </source>
</evidence>
<protein>
    <submittedName>
        <fullName evidence="2">Uncharacterized protein</fullName>
    </submittedName>
</protein>
<evidence type="ECO:0000256" key="1">
    <source>
        <dbReference type="SAM" id="SignalP"/>
    </source>
</evidence>
<evidence type="ECO:0000313" key="2">
    <source>
        <dbReference type="EMBL" id="OQD60672.1"/>
    </source>
</evidence>
<keyword evidence="1" id="KW-0732">Signal</keyword>
<comment type="caution">
    <text evidence="2">The sequence shown here is derived from an EMBL/GenBank/DDBJ whole genome shotgun (WGS) entry which is preliminary data.</text>
</comment>
<feature type="chain" id="PRO_5013388534" evidence="1">
    <location>
        <begin position="19"/>
        <end position="267"/>
    </location>
</feature>
<name>A0A1V6N7T9_PENPO</name>
<reference evidence="3" key="1">
    <citation type="journal article" date="2017" name="Nat. Microbiol.">
        <title>Global analysis of biosynthetic gene clusters reveals vast potential of secondary metabolite production in Penicillium species.</title>
        <authorList>
            <person name="Nielsen J.C."/>
            <person name="Grijseels S."/>
            <person name="Prigent S."/>
            <person name="Ji B."/>
            <person name="Dainat J."/>
            <person name="Nielsen K.F."/>
            <person name="Frisvad J.C."/>
            <person name="Workman M."/>
            <person name="Nielsen J."/>
        </authorList>
    </citation>
    <scope>NUCLEOTIDE SEQUENCE [LARGE SCALE GENOMIC DNA]</scope>
    <source>
        <strain evidence="3">IBT 4502</strain>
    </source>
</reference>
<sequence length="267" mass="30000">MYQVFALISLFLSLQATAVTEDHDHDHTLVRRDVCDGIDDMPVLYHNYLTDVCRPKYLNSAEGVCDHANYQSNSCVAFCQIGTRFVYGREFPLGAWCNGPPCKIGQFTKHMTWSVDMEPQFEKGLNDGISGGWQSKLTADVGPRGMSHERPLNAGQCGYWTWVSIKRTVCGTMSYQQTEADRCVDNINTIENYCVDDLRRYPDGTVDGATIFVYTDCTTRLPLPMHQQTSIYRLPGVALDRGEYSSTLDLGDWGGHTVISDPKQQVL</sequence>
<feature type="signal peptide" evidence="1">
    <location>
        <begin position="1"/>
        <end position="18"/>
    </location>
</feature>
<dbReference type="OrthoDB" id="1896086at2759"/>
<organism evidence="2 3">
    <name type="scientific">Penicillium polonicum</name>
    <dbReference type="NCBI Taxonomy" id="60169"/>
    <lineage>
        <taxon>Eukaryota</taxon>
        <taxon>Fungi</taxon>
        <taxon>Dikarya</taxon>
        <taxon>Ascomycota</taxon>
        <taxon>Pezizomycotina</taxon>
        <taxon>Eurotiomycetes</taxon>
        <taxon>Eurotiomycetidae</taxon>
        <taxon>Eurotiales</taxon>
        <taxon>Aspergillaceae</taxon>
        <taxon>Penicillium</taxon>
    </lineage>
</organism>
<proteinExistence type="predicted"/>
<accession>A0A1V6N7T9</accession>
<dbReference type="Proteomes" id="UP000191408">
    <property type="component" value="Unassembled WGS sequence"/>
</dbReference>
<dbReference type="AlphaFoldDB" id="A0A1V6N7T9"/>
<dbReference type="EMBL" id="MDYM01000021">
    <property type="protein sequence ID" value="OQD60672.1"/>
    <property type="molecule type" value="Genomic_DNA"/>
</dbReference>
<keyword evidence="3" id="KW-1185">Reference proteome</keyword>
<gene>
    <name evidence="2" type="ORF">PENPOL_c021G10571</name>
</gene>